<dbReference type="FunFam" id="3.20.20.100:FF:000005">
    <property type="entry name" value="NADP(H)-dependent aldo-keto reductase"/>
    <property type="match status" value="1"/>
</dbReference>
<reference evidence="6" key="1">
    <citation type="submission" date="2023-07" db="EMBL/GenBank/DDBJ databases">
        <title>Genome content predicts the carbon catabolic preferences of heterotrophic bacteria.</title>
        <authorList>
            <person name="Gralka M."/>
        </authorList>
    </citation>
    <scope>NUCLEOTIDE SEQUENCE</scope>
    <source>
        <strain evidence="6">I3M17_2</strain>
    </source>
</reference>
<dbReference type="InterPro" id="IPR020471">
    <property type="entry name" value="AKR"/>
</dbReference>
<evidence type="ECO:0000259" key="5">
    <source>
        <dbReference type="Pfam" id="PF00248"/>
    </source>
</evidence>
<dbReference type="PANTHER" id="PTHR43364">
    <property type="entry name" value="NADH-SPECIFIC METHYLGLYOXAL REDUCTASE-RELATED"/>
    <property type="match status" value="1"/>
</dbReference>
<dbReference type="CDD" id="cd19094">
    <property type="entry name" value="AKR_Tas-like"/>
    <property type="match status" value="1"/>
</dbReference>
<evidence type="ECO:0000256" key="2">
    <source>
        <dbReference type="ARBA" id="ARBA00023002"/>
    </source>
</evidence>
<name>A0AAW7X9S5_9GAMM</name>
<dbReference type="SUPFAM" id="SSF51430">
    <property type="entry name" value="NAD(P)-linked oxidoreductase"/>
    <property type="match status" value="1"/>
</dbReference>
<dbReference type="InterPro" id="IPR036812">
    <property type="entry name" value="NAD(P)_OxRdtase_dom_sf"/>
</dbReference>
<dbReference type="InterPro" id="IPR023210">
    <property type="entry name" value="NADP_OxRdtase_dom"/>
</dbReference>
<feature type="domain" description="NADP-dependent oxidoreductase" evidence="5">
    <location>
        <begin position="16"/>
        <end position="338"/>
    </location>
</feature>
<protein>
    <recommendedName>
        <fullName evidence="4">Protein tas</fullName>
    </recommendedName>
</protein>
<dbReference type="NCBIfam" id="NF007912">
    <property type="entry name" value="PRK10625.1"/>
    <property type="match status" value="1"/>
</dbReference>
<comment type="caution">
    <text evidence="6">The sequence shown here is derived from an EMBL/GenBank/DDBJ whole genome shotgun (WGS) entry which is preliminary data.</text>
</comment>
<comment type="similarity">
    <text evidence="3">Belongs to the aldo/keto reductase family. Aldo/keto reductase 2 subfamily.</text>
</comment>
<dbReference type="InterPro" id="IPR050523">
    <property type="entry name" value="AKR_Detox_Biosynth"/>
</dbReference>
<dbReference type="RefSeq" id="WP_303493858.1">
    <property type="nucleotide sequence ID" value="NZ_JAUOPB010000016.1"/>
</dbReference>
<keyword evidence="2" id="KW-0560">Oxidoreductase</keyword>
<dbReference type="Gene3D" id="3.20.20.100">
    <property type="entry name" value="NADP-dependent oxidoreductase domain"/>
    <property type="match status" value="1"/>
</dbReference>
<evidence type="ECO:0000256" key="1">
    <source>
        <dbReference type="ARBA" id="ARBA00022857"/>
    </source>
</evidence>
<keyword evidence="1" id="KW-0521">NADP</keyword>
<dbReference type="Proteomes" id="UP001169760">
    <property type="component" value="Unassembled WGS sequence"/>
</dbReference>
<evidence type="ECO:0000313" key="7">
    <source>
        <dbReference type="Proteomes" id="UP001169760"/>
    </source>
</evidence>
<accession>A0AAW7X9S5</accession>
<dbReference type="Pfam" id="PF00248">
    <property type="entry name" value="Aldo_ket_red"/>
    <property type="match status" value="1"/>
</dbReference>
<dbReference type="PANTHER" id="PTHR43364:SF4">
    <property type="entry name" value="NAD(P)-LINKED OXIDOREDUCTASE SUPERFAMILY PROTEIN"/>
    <property type="match status" value="1"/>
</dbReference>
<dbReference type="AlphaFoldDB" id="A0AAW7X9S5"/>
<sequence>MQYRKLGNTDEELSLIGLGTMTWGEQNTQAEAFQQMDMALANGVNFFDAAEMYPIPPKPETQGQTEAILGNWLAARGCREKIFLATKITGREGRNAGLSHIRGGARLNREHVFKAVDSSLKRLQTDYIDLYQVHWPERATNFFGRLGYEHQEDDGVSIEETLSALTELVQQGKIRHIGLSNETPWGVMEYMRLAREKSLARIQSIQNPYNLLNRTAEIGLTEMCIREQISFLAYSPLAFGKLTGKYLNGAQPEGARLTLYSRFARYDKVNAEEAITAYVALANEHGISPADFALAFVNTRDFTGSNIIGATNLEQLQANINSVDVALSEDILAAVADIHARYPNPSP</sequence>
<evidence type="ECO:0000256" key="4">
    <source>
        <dbReference type="ARBA" id="ARBA00070119"/>
    </source>
</evidence>
<evidence type="ECO:0000256" key="3">
    <source>
        <dbReference type="ARBA" id="ARBA00038157"/>
    </source>
</evidence>
<organism evidence="6 7">
    <name type="scientific">Saccharophagus degradans</name>
    <dbReference type="NCBI Taxonomy" id="86304"/>
    <lineage>
        <taxon>Bacteria</taxon>
        <taxon>Pseudomonadati</taxon>
        <taxon>Pseudomonadota</taxon>
        <taxon>Gammaproteobacteria</taxon>
        <taxon>Cellvibrionales</taxon>
        <taxon>Cellvibrionaceae</taxon>
        <taxon>Saccharophagus</taxon>
    </lineage>
</organism>
<dbReference type="PRINTS" id="PR00069">
    <property type="entry name" value="ALDKETRDTASE"/>
</dbReference>
<proteinExistence type="inferred from homology"/>
<gene>
    <name evidence="6" type="ORF">Q4521_19180</name>
</gene>
<dbReference type="GO" id="GO:0016491">
    <property type="term" value="F:oxidoreductase activity"/>
    <property type="evidence" value="ECO:0007669"/>
    <property type="project" value="UniProtKB-KW"/>
</dbReference>
<evidence type="ECO:0000313" key="6">
    <source>
        <dbReference type="EMBL" id="MDO6424620.1"/>
    </source>
</evidence>
<dbReference type="EMBL" id="JAUOPB010000016">
    <property type="protein sequence ID" value="MDO6424620.1"/>
    <property type="molecule type" value="Genomic_DNA"/>
</dbReference>